<evidence type="ECO:0000256" key="1">
    <source>
        <dbReference type="SAM" id="MobiDB-lite"/>
    </source>
</evidence>
<feature type="region of interest" description="Disordered" evidence="1">
    <location>
        <begin position="1"/>
        <end position="21"/>
    </location>
</feature>
<protein>
    <submittedName>
        <fullName evidence="3">Transmembrane protein 268</fullName>
    </submittedName>
</protein>
<feature type="region of interest" description="Disordered" evidence="1">
    <location>
        <begin position="241"/>
        <end position="276"/>
    </location>
</feature>
<evidence type="ECO:0000256" key="2">
    <source>
        <dbReference type="SAM" id="Phobius"/>
    </source>
</evidence>
<feature type="transmembrane region" description="Helical" evidence="2">
    <location>
        <begin position="126"/>
        <end position="148"/>
    </location>
</feature>
<accession>A0A3B1J5B2</accession>
<keyword evidence="2" id="KW-1133">Transmembrane helix</keyword>
<dbReference type="InParanoid" id="A0A3B1J5B2"/>
<feature type="compositionally biased region" description="Acidic residues" evidence="1">
    <location>
        <begin position="242"/>
        <end position="256"/>
    </location>
</feature>
<dbReference type="PANTHER" id="PTHR31193:SF1">
    <property type="entry name" value="TRANSMEMBRANE PROTEIN 268"/>
    <property type="match status" value="1"/>
</dbReference>
<dbReference type="Pfam" id="PF14800">
    <property type="entry name" value="DUF4481"/>
    <property type="match status" value="1"/>
</dbReference>
<evidence type="ECO:0000313" key="3">
    <source>
        <dbReference type="Ensembl" id="ENSAMXP00000036534.1"/>
    </source>
</evidence>
<feature type="transmembrane region" description="Helical" evidence="2">
    <location>
        <begin position="94"/>
        <end position="114"/>
    </location>
</feature>
<reference evidence="4" key="1">
    <citation type="submission" date="2013-03" db="EMBL/GenBank/DDBJ databases">
        <authorList>
            <person name="Jeffery W."/>
            <person name="Warren W."/>
            <person name="Wilson R.K."/>
        </authorList>
    </citation>
    <scope>NUCLEOTIDE SEQUENCE</scope>
    <source>
        <strain evidence="4">female</strain>
    </source>
</reference>
<feature type="compositionally biased region" description="Polar residues" evidence="1">
    <location>
        <begin position="1"/>
        <end position="19"/>
    </location>
</feature>
<organism evidence="3 4">
    <name type="scientific">Astyanax mexicanus</name>
    <name type="common">Blind cave fish</name>
    <name type="synonym">Astyanax fasciatus mexicanus</name>
    <dbReference type="NCBI Taxonomy" id="7994"/>
    <lineage>
        <taxon>Eukaryota</taxon>
        <taxon>Metazoa</taxon>
        <taxon>Chordata</taxon>
        <taxon>Craniata</taxon>
        <taxon>Vertebrata</taxon>
        <taxon>Euteleostomi</taxon>
        <taxon>Actinopterygii</taxon>
        <taxon>Neopterygii</taxon>
        <taxon>Teleostei</taxon>
        <taxon>Ostariophysi</taxon>
        <taxon>Characiformes</taxon>
        <taxon>Characoidei</taxon>
        <taxon>Acestrorhamphidae</taxon>
        <taxon>Acestrorhamphinae</taxon>
        <taxon>Astyanax</taxon>
    </lineage>
</organism>
<keyword evidence="2" id="KW-0472">Membrane</keyword>
<reference evidence="3" key="4">
    <citation type="submission" date="2025-09" db="UniProtKB">
        <authorList>
            <consortium name="Ensembl"/>
        </authorList>
    </citation>
    <scope>IDENTIFICATION</scope>
</reference>
<dbReference type="InterPro" id="IPR028054">
    <property type="entry name" value="DUF4481"/>
</dbReference>
<proteinExistence type="predicted"/>
<name>A0A3B1J5B2_ASTMX</name>
<keyword evidence="4" id="KW-1185">Reference proteome</keyword>
<sequence length="347" mass="39596">MEDRATQCNGETSDNISRISSEDGRSRRSAWTNGQCILAVRSSSMLAPSFDLSFCRSLLERKGFQIPVEDFETPVGIALDPPSVRRYLFFNSSLFHFILAPVLYIVLWCAVYSSLHQYLRESSTDFWILCLCVSLTSICITIAIILLLHYNNKEINVNTDVRLVQVNERLVKHGLLLGVADWVQQCSGKMQLFCVFWDLSPCLQALTETLEEFGFVKDEIENKLKKRMSHIYIVTDVSDATEAVEGEPPEETDEEQPLLVETRPRSNSQKQRDESKLTRNYSLIPDCTRSYQAIAYQLLLTYSAVYVRLLVSERLPASSHRPLGTDRNHCTTASLCLCQYIQNKVLR</sequence>
<dbReference type="GeneTree" id="ENSGT00390000011559"/>
<keyword evidence="2" id="KW-0812">Transmembrane</keyword>
<evidence type="ECO:0000313" key="4">
    <source>
        <dbReference type="Proteomes" id="UP000018467"/>
    </source>
</evidence>
<dbReference type="Ensembl" id="ENSAMXT00000033483.1">
    <property type="protein sequence ID" value="ENSAMXP00000036534.1"/>
    <property type="gene ID" value="ENSAMXG00000011562.2"/>
</dbReference>
<dbReference type="Bgee" id="ENSAMXG00000011562">
    <property type="expression patterns" value="Expressed in intestine and 14 other cell types or tissues"/>
</dbReference>
<reference evidence="4" key="2">
    <citation type="journal article" date="2014" name="Nat. Commun.">
        <title>The cavefish genome reveals candidate genes for eye loss.</title>
        <authorList>
            <person name="McGaugh S.E."/>
            <person name="Gross J.B."/>
            <person name="Aken B."/>
            <person name="Blin M."/>
            <person name="Borowsky R."/>
            <person name="Chalopin D."/>
            <person name="Hinaux H."/>
            <person name="Jeffery W.R."/>
            <person name="Keene A."/>
            <person name="Ma L."/>
            <person name="Minx P."/>
            <person name="Murphy D."/>
            <person name="O'Quin K.E."/>
            <person name="Retaux S."/>
            <person name="Rohner N."/>
            <person name="Searle S.M."/>
            <person name="Stahl B.A."/>
            <person name="Tabin C."/>
            <person name="Volff J.N."/>
            <person name="Yoshizawa M."/>
            <person name="Warren W.C."/>
        </authorList>
    </citation>
    <scope>NUCLEOTIDE SEQUENCE [LARGE SCALE GENOMIC DNA]</scope>
    <source>
        <strain evidence="4">female</strain>
    </source>
</reference>
<reference evidence="3" key="3">
    <citation type="submission" date="2025-08" db="UniProtKB">
        <authorList>
            <consortium name="Ensembl"/>
        </authorList>
    </citation>
    <scope>IDENTIFICATION</scope>
</reference>
<dbReference type="STRING" id="7994.ENSAMXP00000036534"/>
<dbReference type="PANTHER" id="PTHR31193">
    <property type="entry name" value="TRANSMEMBRANE PROTEIN C9ORF91"/>
    <property type="match status" value="1"/>
</dbReference>
<dbReference type="Proteomes" id="UP000018467">
    <property type="component" value="Unassembled WGS sequence"/>
</dbReference>
<dbReference type="AlphaFoldDB" id="A0A3B1J5B2"/>